<organism evidence="1">
    <name type="scientific">CrAss-like virus sp. ctYsL76</name>
    <dbReference type="NCBI Taxonomy" id="2826826"/>
    <lineage>
        <taxon>Viruses</taxon>
        <taxon>Duplodnaviria</taxon>
        <taxon>Heunggongvirae</taxon>
        <taxon>Uroviricota</taxon>
        <taxon>Caudoviricetes</taxon>
        <taxon>Crassvirales</taxon>
    </lineage>
</organism>
<evidence type="ECO:0000313" key="1">
    <source>
        <dbReference type="EMBL" id="DAE20054.1"/>
    </source>
</evidence>
<sequence>MAYGGVGWQTPSNLANNGHLYRISSSQEARFPSSVYSTRFICTAGGSSLNVLRGDGELVTISDLKKAAKLETTRKFELTGAVTGSVSSNLSSNLSISTTLSNIDASKITTGTIDADRLPEIPLSKIPAGALERLYVVDSETAALGLDIQEGDIVQIGSNGPMYFCISDTAMIFSAKFKPFTVGSAASVPWSGVTDKPTFASVATSGSYNDLSDKPSIPSLDGYATESWVTGKGYLTSIPVASADSVGGVKIGDNITISSDTISLTGNNIISALGYTPANINDIPEIPTSLPNPQPLVLNGESYYGNMQMTFSFVSNMVTTTLTNNEIVAGYIAKNTTVTEVNTYTSFSNKKRSAIIYSTKKITFSGSNIVKMKGLADLSGTYYIYCLELIDDTHIAINGAVYE</sequence>
<dbReference type="EMBL" id="BK015689">
    <property type="protein sequence ID" value="DAE20054.1"/>
    <property type="molecule type" value="Genomic_DNA"/>
</dbReference>
<accession>A0A8S5QLB9</accession>
<proteinExistence type="predicted"/>
<protein>
    <submittedName>
        <fullName evidence="1">Dec protein, OB-Fold, Decoration, VIRAL PROTEIN</fullName>
    </submittedName>
</protein>
<reference evidence="1" key="1">
    <citation type="journal article" date="2021" name="Proc. Natl. Acad. Sci. U.S.A.">
        <title>A Catalog of Tens of Thousands of Viruses from Human Metagenomes Reveals Hidden Associations with Chronic Diseases.</title>
        <authorList>
            <person name="Tisza M.J."/>
            <person name="Buck C.B."/>
        </authorList>
    </citation>
    <scope>NUCLEOTIDE SEQUENCE</scope>
    <source>
        <strain evidence="1">CtYsL76</strain>
    </source>
</reference>
<name>A0A8S5QLB9_9CAUD</name>